<organism evidence="1 2">
    <name type="scientific">Urochloa decumbens</name>
    <dbReference type="NCBI Taxonomy" id="240449"/>
    <lineage>
        <taxon>Eukaryota</taxon>
        <taxon>Viridiplantae</taxon>
        <taxon>Streptophyta</taxon>
        <taxon>Embryophyta</taxon>
        <taxon>Tracheophyta</taxon>
        <taxon>Spermatophyta</taxon>
        <taxon>Magnoliopsida</taxon>
        <taxon>Liliopsida</taxon>
        <taxon>Poales</taxon>
        <taxon>Poaceae</taxon>
        <taxon>PACMAD clade</taxon>
        <taxon>Panicoideae</taxon>
        <taxon>Panicodae</taxon>
        <taxon>Paniceae</taxon>
        <taxon>Melinidinae</taxon>
        <taxon>Urochloa</taxon>
    </lineage>
</organism>
<dbReference type="EMBL" id="CAXIPR030000125">
    <property type="protein sequence ID" value="CAM0145002.1"/>
    <property type="molecule type" value="Genomic_DNA"/>
</dbReference>
<sequence>MGRASSSNGGSAAEQLCDGAWGEEGEAKVCDGDLVTVPVQVVDGCFKERIVARYLAARCSFNQLYDVIQRFDGRKRRLVEEVGFGGLLHFPAIRQLDRRFMLWLMCRVDPFAKSIVIEDDVKIKFDKGDVAHVFGIPCGGMKVPASCRSHKEVVNLVMRDVIGIKDFKNRSIKLLQEVLDRDYGHFMTPENCVAFKVAFVIYVVSTMLCPGCRWDYAYVDYWDAIVDHSRIGAYDWCDYVIRKLLDAVVKIKIDMESANKNPNITGCSLFLQVAVGVYKYVSGVERDVRLKFVSVVASVMECHAGGVNGRKNGGCRCEGGTLSGGAGCEMGKSGKGKRVVCECDGLDVKRVRWNDGSCGSALVDGRGKGHGQVALVDGQSGSGGEIVEFEDVVRFMDPWSVGYKCIGSYDEIVQFIKDNPLGGICGRRDCPSLCAKQPVEAKAAAVWRQLSGDVDLDTCTVDAVISALKERDGRLYSRRGEVRWRHVVHPSFMAMVLAGRLSPGDVVAAKNFDFQNLGYHVSLCRMIFMPAVVSCRWVCYAWMRDDDVIIVFDPLAPTDGGHDVNRFHQNACGLIREALGGIGVMRRCCCHNGPKTMSFQMLQPAGRAAWRNRSGVGCVLFCSMFDGQGMRGMLDQNDLGVAAAAVLYDALSMASHREGHG</sequence>
<comment type="caution">
    <text evidence="1">The sequence shown here is derived from an EMBL/GenBank/DDBJ whole genome shotgun (WGS) entry which is preliminary data.</text>
</comment>
<dbReference type="PANTHER" id="PTHR34835">
    <property type="entry name" value="OS07G0283600 PROTEIN-RELATED"/>
    <property type="match status" value="1"/>
</dbReference>
<gene>
    <name evidence="1" type="ORF">URODEC1_LOCUS118787</name>
</gene>
<protein>
    <submittedName>
        <fullName evidence="1">Uncharacterized protein</fullName>
    </submittedName>
</protein>
<evidence type="ECO:0000313" key="2">
    <source>
        <dbReference type="Proteomes" id="UP001497457"/>
    </source>
</evidence>
<dbReference type="Proteomes" id="UP001497457">
    <property type="component" value="Unassembled WGS sequence"/>
</dbReference>
<proteinExistence type="predicted"/>
<reference evidence="1 2" key="1">
    <citation type="submission" date="2024-10" db="EMBL/GenBank/DDBJ databases">
        <authorList>
            <person name="Ryan C."/>
        </authorList>
    </citation>
    <scope>NUCLEOTIDE SEQUENCE [LARGE SCALE GENOMIC DNA]</scope>
</reference>
<dbReference type="AlphaFoldDB" id="A0ABC9GTG7"/>
<accession>A0ABC9GTG7</accession>
<name>A0ABC9GTG7_9POAL</name>
<dbReference type="PANTHER" id="PTHR34835:SF69">
    <property type="entry name" value="UBIQUITIN-LIKE PROTEASE FAMILY PROFILE DOMAIN-CONTAINING PROTEIN"/>
    <property type="match status" value="1"/>
</dbReference>
<keyword evidence="2" id="KW-1185">Reference proteome</keyword>
<evidence type="ECO:0000313" key="1">
    <source>
        <dbReference type="EMBL" id="CAM0145002.1"/>
    </source>
</evidence>